<dbReference type="EMBL" id="CM000781">
    <property type="protein sequence ID" value="AQK70149.1"/>
    <property type="molecule type" value="Genomic_DNA"/>
</dbReference>
<organism evidence="1">
    <name type="scientific">Zea mays</name>
    <name type="common">Maize</name>
    <dbReference type="NCBI Taxonomy" id="4577"/>
    <lineage>
        <taxon>Eukaryota</taxon>
        <taxon>Viridiplantae</taxon>
        <taxon>Streptophyta</taxon>
        <taxon>Embryophyta</taxon>
        <taxon>Tracheophyta</taxon>
        <taxon>Spermatophyta</taxon>
        <taxon>Magnoliopsida</taxon>
        <taxon>Liliopsida</taxon>
        <taxon>Poales</taxon>
        <taxon>Poaceae</taxon>
        <taxon>PACMAD clade</taxon>
        <taxon>Panicoideae</taxon>
        <taxon>Andropogonodae</taxon>
        <taxon>Andropogoneae</taxon>
        <taxon>Tripsacinae</taxon>
        <taxon>Zea</taxon>
    </lineage>
</organism>
<name>A0A1D6H5Q2_MAIZE</name>
<reference evidence="1" key="1">
    <citation type="submission" date="2015-12" db="EMBL/GenBank/DDBJ databases">
        <title>Update maize B73 reference genome by single molecule sequencing technologies.</title>
        <authorList>
            <consortium name="Maize Genome Sequencing Project"/>
            <person name="Ware D."/>
        </authorList>
    </citation>
    <scope>NUCLEOTIDE SEQUENCE</scope>
    <source>
        <tissue evidence="1">Seedling</tissue>
    </source>
</reference>
<evidence type="ECO:0000313" key="1">
    <source>
        <dbReference type="EMBL" id="AQK70149.1"/>
    </source>
</evidence>
<dbReference type="InParanoid" id="A0A1D6H5Q2"/>
<sequence>MEEFQAAVRGGDSRGSAEAEAEIYNAGGAEQCDVLEVSNNTEIAAGEARKPDLTAKKAKLGESMASAR</sequence>
<protein>
    <submittedName>
        <fullName evidence="1">Uncharacterized protein</fullName>
    </submittedName>
</protein>
<gene>
    <name evidence="1" type="ORF">ZEAMMB73_Zm00001d016163</name>
</gene>
<accession>A0A1D6H5Q2</accession>
<dbReference type="AlphaFoldDB" id="A0A1D6H5Q2"/>
<proteinExistence type="predicted"/>